<evidence type="ECO:0000313" key="1">
    <source>
        <dbReference type="EMBL" id="WCD56178.1"/>
    </source>
</evidence>
<keyword evidence="2" id="KW-1185">Reference proteome</keyword>
<gene>
    <name evidence="1" type="primary">KSC_gp041</name>
</gene>
<reference evidence="2" key="1">
    <citation type="journal article" date="2024" name="Viruses">
        <title>New Genera and Species of Caulobacter and Brevundimonas Bacteriophages Provide Insights into Phage Genome Evolution.</title>
        <authorList>
            <person name="Ely B."/>
            <person name="Hils M."/>
            <person name="Clarke A."/>
            <person name="Albert M."/>
            <person name="Holness N."/>
            <person name="Lenski J."/>
            <person name="Mohammadi T."/>
        </authorList>
    </citation>
    <scope>NUCLEOTIDE SEQUENCE [LARGE SCALE GENOMIC DNA]</scope>
</reference>
<dbReference type="EMBL" id="OQ135104">
    <property type="protein sequence ID" value="WCD56178.1"/>
    <property type="molecule type" value="Genomic_DNA"/>
</dbReference>
<organism evidence="1 2">
    <name type="scientific">Caulobacter phage KSC</name>
    <dbReference type="NCBI Taxonomy" id="3020398"/>
    <lineage>
        <taxon>Viruses</taxon>
        <taxon>Duplodnaviria</taxon>
        <taxon>Heunggongvirae</taxon>
        <taxon>Uroviricota</taxon>
        <taxon>Caudoviricetes</taxon>
        <taxon>Autographivirales</taxon>
        <taxon>Autonotataviridae</taxon>
        <taxon>Percyvirus</taxon>
        <taxon>Percyvirus KSC</taxon>
    </lineage>
</organism>
<protein>
    <submittedName>
        <fullName evidence="1">Uncharacterized protein</fullName>
    </submittedName>
</protein>
<dbReference type="Proteomes" id="UP001221122">
    <property type="component" value="Segment"/>
</dbReference>
<name>A0AAE9X787_9CAUD</name>
<sequence>MTPGRYIWNLLIALDQLLNTLLAGNPDETLSSRAHKASLKGKAWGCILCKLLNFIDKNHCAESVEPDEK</sequence>
<accession>A0AAE9X787</accession>
<proteinExistence type="predicted"/>
<evidence type="ECO:0000313" key="2">
    <source>
        <dbReference type="Proteomes" id="UP001221122"/>
    </source>
</evidence>